<dbReference type="Pfam" id="PF00297">
    <property type="entry name" value="Ribosomal_L3"/>
    <property type="match status" value="1"/>
</dbReference>
<dbReference type="InterPro" id="IPR000597">
    <property type="entry name" value="Ribosomal_uL3"/>
</dbReference>
<dbReference type="InterPro" id="IPR019926">
    <property type="entry name" value="Ribosomal_uL3_CS"/>
</dbReference>
<evidence type="ECO:0000256" key="8">
    <source>
        <dbReference type="HAMAP-Rule" id="MF_01325"/>
    </source>
</evidence>
<reference evidence="11" key="1">
    <citation type="journal article" date="2014" name="Int. J. Syst. Evol. Microbiol.">
        <title>Complete genome sequence of Corynebacterium casei LMG S-19264T (=DSM 44701T), isolated from a smear-ripened cheese.</title>
        <authorList>
            <consortium name="US DOE Joint Genome Institute (JGI-PGF)"/>
            <person name="Walter F."/>
            <person name="Albersmeier A."/>
            <person name="Kalinowski J."/>
            <person name="Ruckert C."/>
        </authorList>
    </citation>
    <scope>NUCLEOTIDE SEQUENCE</scope>
    <source>
        <strain evidence="11">KCTC 32020</strain>
    </source>
</reference>
<dbReference type="GO" id="GO:0022625">
    <property type="term" value="C:cytosolic large ribosomal subunit"/>
    <property type="evidence" value="ECO:0007669"/>
    <property type="project" value="TreeGrafter"/>
</dbReference>
<dbReference type="GO" id="GO:0019843">
    <property type="term" value="F:rRNA binding"/>
    <property type="evidence" value="ECO:0007669"/>
    <property type="project" value="UniProtKB-UniRule"/>
</dbReference>
<dbReference type="HAMAP" id="MF_01325_B">
    <property type="entry name" value="Ribosomal_uL3_B"/>
    <property type="match status" value="1"/>
</dbReference>
<feature type="modified residue" description="N5-methylglutamine" evidence="8">
    <location>
        <position position="158"/>
    </location>
</feature>
<keyword evidence="5 8" id="KW-0689">Ribosomal protein</keyword>
<gene>
    <name evidence="8 11" type="primary">rplC</name>
    <name evidence="11" type="ORF">GCM10007167_26510</name>
</gene>
<dbReference type="SUPFAM" id="SSF50447">
    <property type="entry name" value="Translation proteins"/>
    <property type="match status" value="1"/>
</dbReference>
<protein>
    <recommendedName>
        <fullName evidence="7 8">Large ribosomal subunit protein uL3</fullName>
    </recommendedName>
</protein>
<comment type="caution">
    <text evidence="11">The sequence shown here is derived from an EMBL/GenBank/DDBJ whole genome shotgun (WGS) entry which is preliminary data.</text>
</comment>
<dbReference type="PANTHER" id="PTHR11229">
    <property type="entry name" value="50S RIBOSOMAL PROTEIN L3"/>
    <property type="match status" value="1"/>
</dbReference>
<dbReference type="InterPro" id="IPR019927">
    <property type="entry name" value="Ribosomal_uL3_bac/org-type"/>
</dbReference>
<sequence>MATKKHSLGIVGRKAGMSRFFTEDGKSIPVTLIEATPNRITQIKTVDSDGYSAVQVTAGVKRASLLNKPEAGHLAKAKVEAGRGLWEFRVADEAIGDFQVGGEIKADIFQVGQKVDVQGVSKGKGFQGTIKRWNFTMGDASHGNSLSHRAPGSIGQRQTPGRVFPGKKMAGHMGAVTTSVQNLEVVQVDVERGLIAVKGAVPGAPGGDVVVRPASKGA</sequence>
<dbReference type="OrthoDB" id="9806135at2"/>
<comment type="subunit">
    <text evidence="8 10">Part of the 50S ribosomal subunit. Forms a cluster with proteins L14 and L19.</text>
</comment>
<keyword evidence="4 8" id="KW-0694">RNA-binding</keyword>
<dbReference type="FunFam" id="3.30.160.810:FF:000001">
    <property type="entry name" value="50S ribosomal protein L3"/>
    <property type="match status" value="1"/>
</dbReference>
<evidence type="ECO:0000313" key="12">
    <source>
        <dbReference type="Proteomes" id="UP000636453"/>
    </source>
</evidence>
<keyword evidence="2 8" id="KW-0488">Methylation</keyword>
<dbReference type="PANTHER" id="PTHR11229:SF16">
    <property type="entry name" value="LARGE RIBOSOMAL SUBUNIT PROTEIN UL3C"/>
    <property type="match status" value="1"/>
</dbReference>
<dbReference type="AlphaFoldDB" id="A0A919DHP2"/>
<dbReference type="PROSITE" id="PS00474">
    <property type="entry name" value="RIBOSOMAL_L3"/>
    <property type="match status" value="1"/>
</dbReference>
<dbReference type="GO" id="GO:0003735">
    <property type="term" value="F:structural constituent of ribosome"/>
    <property type="evidence" value="ECO:0007669"/>
    <property type="project" value="UniProtKB-UniRule"/>
</dbReference>
<dbReference type="FunFam" id="2.40.30.10:FF:000004">
    <property type="entry name" value="50S ribosomal protein L3"/>
    <property type="match status" value="1"/>
</dbReference>
<evidence type="ECO:0000256" key="9">
    <source>
        <dbReference type="RuleBase" id="RU003905"/>
    </source>
</evidence>
<keyword evidence="3 8" id="KW-0699">rRNA-binding</keyword>
<dbReference type="Proteomes" id="UP000636453">
    <property type="component" value="Unassembled WGS sequence"/>
</dbReference>
<evidence type="ECO:0000256" key="3">
    <source>
        <dbReference type="ARBA" id="ARBA00022730"/>
    </source>
</evidence>
<keyword evidence="6 8" id="KW-0687">Ribonucleoprotein</keyword>
<dbReference type="EMBL" id="BNCF01000019">
    <property type="protein sequence ID" value="GHE43341.1"/>
    <property type="molecule type" value="Genomic_DNA"/>
</dbReference>
<dbReference type="Gene3D" id="2.40.30.10">
    <property type="entry name" value="Translation factors"/>
    <property type="match status" value="1"/>
</dbReference>
<reference evidence="11" key="2">
    <citation type="submission" date="2020-09" db="EMBL/GenBank/DDBJ databases">
        <authorList>
            <person name="Sun Q."/>
            <person name="Kim S."/>
        </authorList>
    </citation>
    <scope>NUCLEOTIDE SEQUENCE</scope>
    <source>
        <strain evidence="11">KCTC 32020</strain>
    </source>
</reference>
<accession>A0A919DHP2</accession>
<dbReference type="NCBIfam" id="TIGR03625">
    <property type="entry name" value="L3_bact"/>
    <property type="match status" value="1"/>
</dbReference>
<dbReference type="RefSeq" id="WP_146472886.1">
    <property type="nucleotide sequence ID" value="NZ_BNCF01000019.1"/>
</dbReference>
<evidence type="ECO:0000256" key="1">
    <source>
        <dbReference type="ARBA" id="ARBA00006540"/>
    </source>
</evidence>
<evidence type="ECO:0000256" key="6">
    <source>
        <dbReference type="ARBA" id="ARBA00023274"/>
    </source>
</evidence>
<keyword evidence="12" id="KW-1185">Reference proteome</keyword>
<name>A0A919DHP2_9GAMM</name>
<dbReference type="Gene3D" id="3.30.160.810">
    <property type="match status" value="1"/>
</dbReference>
<evidence type="ECO:0000256" key="2">
    <source>
        <dbReference type="ARBA" id="ARBA00022481"/>
    </source>
</evidence>
<dbReference type="GO" id="GO:0006412">
    <property type="term" value="P:translation"/>
    <property type="evidence" value="ECO:0007669"/>
    <property type="project" value="UniProtKB-UniRule"/>
</dbReference>
<evidence type="ECO:0000256" key="4">
    <source>
        <dbReference type="ARBA" id="ARBA00022884"/>
    </source>
</evidence>
<dbReference type="InterPro" id="IPR009000">
    <property type="entry name" value="Transl_B-barrel_sf"/>
</dbReference>
<evidence type="ECO:0000313" key="11">
    <source>
        <dbReference type="EMBL" id="GHE43341.1"/>
    </source>
</evidence>
<proteinExistence type="inferred from homology"/>
<organism evidence="11 12">
    <name type="scientific">Vulcaniibacterium thermophilum</name>
    <dbReference type="NCBI Taxonomy" id="1169913"/>
    <lineage>
        <taxon>Bacteria</taxon>
        <taxon>Pseudomonadati</taxon>
        <taxon>Pseudomonadota</taxon>
        <taxon>Gammaproteobacteria</taxon>
        <taxon>Lysobacterales</taxon>
        <taxon>Lysobacteraceae</taxon>
        <taxon>Vulcaniibacterium</taxon>
    </lineage>
</organism>
<comment type="PTM">
    <text evidence="8">Methylated by PrmB.</text>
</comment>
<evidence type="ECO:0000256" key="10">
    <source>
        <dbReference type="RuleBase" id="RU003906"/>
    </source>
</evidence>
<evidence type="ECO:0000256" key="7">
    <source>
        <dbReference type="ARBA" id="ARBA00035243"/>
    </source>
</evidence>
<comment type="similarity">
    <text evidence="1 8 9">Belongs to the universal ribosomal protein uL3 family.</text>
</comment>
<comment type="function">
    <text evidence="8 10">One of the primary rRNA binding proteins, it binds directly near the 3'-end of the 23S rRNA, where it nucleates assembly of the 50S subunit.</text>
</comment>
<evidence type="ECO:0000256" key="5">
    <source>
        <dbReference type="ARBA" id="ARBA00022980"/>
    </source>
</evidence>